<reference evidence="2" key="1">
    <citation type="submission" date="2020-05" db="EMBL/GenBank/DDBJ databases">
        <title>WGS assembly of Panicum virgatum.</title>
        <authorList>
            <person name="Lovell J.T."/>
            <person name="Jenkins J."/>
            <person name="Shu S."/>
            <person name="Juenger T.E."/>
            <person name="Schmutz J."/>
        </authorList>
    </citation>
    <scope>NUCLEOTIDE SEQUENCE</scope>
    <source>
        <strain evidence="2">AP13</strain>
    </source>
</reference>
<comment type="caution">
    <text evidence="2">The sequence shown here is derived from an EMBL/GenBank/DDBJ whole genome shotgun (WGS) entry which is preliminary data.</text>
</comment>
<name>A0A8T0NZ76_PANVG</name>
<evidence type="ECO:0000313" key="3">
    <source>
        <dbReference type="Proteomes" id="UP000823388"/>
    </source>
</evidence>
<feature type="region of interest" description="Disordered" evidence="1">
    <location>
        <begin position="1"/>
        <end position="78"/>
    </location>
</feature>
<proteinExistence type="predicted"/>
<feature type="region of interest" description="Disordered" evidence="1">
    <location>
        <begin position="169"/>
        <end position="212"/>
    </location>
</feature>
<dbReference type="EMBL" id="CM029053">
    <property type="protein sequence ID" value="KAG2553765.1"/>
    <property type="molecule type" value="Genomic_DNA"/>
</dbReference>
<keyword evidence="3" id="KW-1185">Reference proteome</keyword>
<evidence type="ECO:0000313" key="2">
    <source>
        <dbReference type="EMBL" id="KAG2553765.1"/>
    </source>
</evidence>
<gene>
    <name evidence="2" type="ORF">PVAP13_9KG620800</name>
</gene>
<organism evidence="2 3">
    <name type="scientific">Panicum virgatum</name>
    <name type="common">Blackwell switchgrass</name>
    <dbReference type="NCBI Taxonomy" id="38727"/>
    <lineage>
        <taxon>Eukaryota</taxon>
        <taxon>Viridiplantae</taxon>
        <taxon>Streptophyta</taxon>
        <taxon>Embryophyta</taxon>
        <taxon>Tracheophyta</taxon>
        <taxon>Spermatophyta</taxon>
        <taxon>Magnoliopsida</taxon>
        <taxon>Liliopsida</taxon>
        <taxon>Poales</taxon>
        <taxon>Poaceae</taxon>
        <taxon>PACMAD clade</taxon>
        <taxon>Panicoideae</taxon>
        <taxon>Panicodae</taxon>
        <taxon>Paniceae</taxon>
        <taxon>Panicinae</taxon>
        <taxon>Panicum</taxon>
        <taxon>Panicum sect. Hiantes</taxon>
    </lineage>
</organism>
<feature type="compositionally biased region" description="Basic and acidic residues" evidence="1">
    <location>
        <begin position="181"/>
        <end position="200"/>
    </location>
</feature>
<protein>
    <submittedName>
        <fullName evidence="2">Uncharacterized protein</fullName>
    </submittedName>
</protein>
<dbReference type="Proteomes" id="UP000823388">
    <property type="component" value="Chromosome 9K"/>
</dbReference>
<feature type="compositionally biased region" description="Low complexity" evidence="1">
    <location>
        <begin position="38"/>
        <end position="70"/>
    </location>
</feature>
<dbReference type="AlphaFoldDB" id="A0A8T0NZ76"/>
<evidence type="ECO:0000256" key="1">
    <source>
        <dbReference type="SAM" id="MobiDB-lite"/>
    </source>
</evidence>
<accession>A0A8T0NZ76</accession>
<sequence length="252" mass="27436">MDQLIKAAQCSPQSAPTRARGRLKKIPPARAPHWVADSLPLPSLSPSYGTGARAPPGARDPAGGRRQAPGSWRPRGARVNKPFFFPSPLLRVRPGLQFCQAKQLQGGGREPACLPARPRIRRALEPSRDRAGKSTRTHPACALLRLCVLPFCLCMPPIYTAHQPAPAKQVSTEQQPAANRAAEEARRQECECEKEADRAEGPVGTGRPDDVWVLANPIPRTQVRAAPPRSRLGLPFPPLLSEHRPAVFVTPE</sequence>